<dbReference type="EMBL" id="JAEUBG010001213">
    <property type="protein sequence ID" value="KAH3686749.1"/>
    <property type="molecule type" value="Genomic_DNA"/>
</dbReference>
<comment type="caution">
    <text evidence="1">The sequence shown here is derived from an EMBL/GenBank/DDBJ whole genome shotgun (WGS) entry which is preliminary data.</text>
</comment>
<accession>A0A9P8TQ09</accession>
<dbReference type="Proteomes" id="UP000774326">
    <property type="component" value="Unassembled WGS sequence"/>
</dbReference>
<keyword evidence="2" id="KW-1185">Reference proteome</keyword>
<proteinExistence type="predicted"/>
<evidence type="ECO:0000313" key="1">
    <source>
        <dbReference type="EMBL" id="KAH3686749.1"/>
    </source>
</evidence>
<name>A0A9P8TQ09_WICPI</name>
<dbReference type="AlphaFoldDB" id="A0A9P8TQ09"/>
<sequence>MTAQKEEVACEYWKVLMFSSSVALRLFILETIWSYSSFNETSLVNFKSWNWSMLATALSTLNFLPHDLTVKLQNLSINWSLVWLSPISLKFPSLFNTEFSQR</sequence>
<organism evidence="1 2">
    <name type="scientific">Wickerhamomyces pijperi</name>
    <name type="common">Yeast</name>
    <name type="synonym">Pichia pijperi</name>
    <dbReference type="NCBI Taxonomy" id="599730"/>
    <lineage>
        <taxon>Eukaryota</taxon>
        <taxon>Fungi</taxon>
        <taxon>Dikarya</taxon>
        <taxon>Ascomycota</taxon>
        <taxon>Saccharomycotina</taxon>
        <taxon>Saccharomycetes</taxon>
        <taxon>Phaffomycetales</taxon>
        <taxon>Wickerhamomycetaceae</taxon>
        <taxon>Wickerhamomyces</taxon>
    </lineage>
</organism>
<gene>
    <name evidence="1" type="ORF">WICPIJ_002271</name>
</gene>
<evidence type="ECO:0000313" key="2">
    <source>
        <dbReference type="Proteomes" id="UP000774326"/>
    </source>
</evidence>
<reference evidence="1" key="1">
    <citation type="journal article" date="2021" name="Open Biol.">
        <title>Shared evolutionary footprints suggest mitochondrial oxidative damage underlies multiple complex I losses in fungi.</title>
        <authorList>
            <person name="Schikora-Tamarit M.A."/>
            <person name="Marcet-Houben M."/>
            <person name="Nosek J."/>
            <person name="Gabaldon T."/>
        </authorList>
    </citation>
    <scope>NUCLEOTIDE SEQUENCE</scope>
    <source>
        <strain evidence="1">CBS2887</strain>
    </source>
</reference>
<protein>
    <submittedName>
        <fullName evidence="1">Uncharacterized protein</fullName>
    </submittedName>
</protein>
<reference evidence="1" key="2">
    <citation type="submission" date="2021-01" db="EMBL/GenBank/DDBJ databases">
        <authorList>
            <person name="Schikora-Tamarit M.A."/>
        </authorList>
    </citation>
    <scope>NUCLEOTIDE SEQUENCE</scope>
    <source>
        <strain evidence="1">CBS2887</strain>
    </source>
</reference>